<dbReference type="RefSeq" id="WP_222423995.1">
    <property type="nucleotide sequence ID" value="NZ_LT828541.1"/>
</dbReference>
<dbReference type="GO" id="GO:0003677">
    <property type="term" value="F:DNA binding"/>
    <property type="evidence" value="ECO:0007669"/>
    <property type="project" value="UniProtKB-KW"/>
</dbReference>
<evidence type="ECO:0000313" key="3">
    <source>
        <dbReference type="Proteomes" id="UP000191931"/>
    </source>
</evidence>
<dbReference type="Pfam" id="PF04313">
    <property type="entry name" value="HSDR_N"/>
    <property type="match status" value="1"/>
</dbReference>
<dbReference type="EMBL" id="FWEV01000282">
    <property type="protein sequence ID" value="SLM31625.1"/>
    <property type="molecule type" value="Genomic_DNA"/>
</dbReference>
<dbReference type="InterPro" id="IPR007409">
    <property type="entry name" value="Restrct_endonuc_type1_HsdR_N"/>
</dbReference>
<dbReference type="GO" id="GO:0005524">
    <property type="term" value="F:ATP binding"/>
    <property type="evidence" value="ECO:0007669"/>
    <property type="project" value="UniProtKB-KW"/>
</dbReference>
<dbReference type="Proteomes" id="UP000191931">
    <property type="component" value="Unassembled WGS sequence"/>
</dbReference>
<organism evidence="2 3">
    <name type="scientific">Desulfamplus magnetovallimortis</name>
    <dbReference type="NCBI Taxonomy" id="1246637"/>
    <lineage>
        <taxon>Bacteria</taxon>
        <taxon>Pseudomonadati</taxon>
        <taxon>Thermodesulfobacteriota</taxon>
        <taxon>Desulfobacteria</taxon>
        <taxon>Desulfobacterales</taxon>
        <taxon>Desulfobacteraceae</taxon>
        <taxon>Desulfamplus</taxon>
    </lineage>
</organism>
<accession>A0A1W1HGU3</accession>
<evidence type="ECO:0000259" key="1">
    <source>
        <dbReference type="Pfam" id="PF04313"/>
    </source>
</evidence>
<keyword evidence="3" id="KW-1185">Reference proteome</keyword>
<dbReference type="STRING" id="1246637.MTBBW1_400032"/>
<keyword evidence="2" id="KW-0540">Nuclease</keyword>
<feature type="domain" description="Restriction endonuclease type I HsdR N-terminal" evidence="1">
    <location>
        <begin position="129"/>
        <end position="239"/>
    </location>
</feature>
<dbReference type="AlphaFoldDB" id="A0A1W1HGU3"/>
<protein>
    <submittedName>
        <fullName evidence="2">Restriction endonuclease, type I, EcoRI, R subunit/Type III</fullName>
    </submittedName>
</protein>
<keyword evidence="2" id="KW-0255">Endonuclease</keyword>
<dbReference type="GO" id="GO:0009035">
    <property type="term" value="F:type I site-specific deoxyribonuclease activity"/>
    <property type="evidence" value="ECO:0007669"/>
    <property type="project" value="UniProtKB-EC"/>
</dbReference>
<keyword evidence="2" id="KW-0378">Hydrolase</keyword>
<dbReference type="GO" id="GO:0009307">
    <property type="term" value="P:DNA restriction-modification system"/>
    <property type="evidence" value="ECO:0007669"/>
    <property type="project" value="UniProtKB-KW"/>
</dbReference>
<gene>
    <name evidence="2" type="ORF">MTBBW1_400032</name>
</gene>
<reference evidence="2 3" key="1">
    <citation type="submission" date="2017-03" db="EMBL/GenBank/DDBJ databases">
        <authorList>
            <person name="Afonso C.L."/>
            <person name="Miller P.J."/>
            <person name="Scott M.A."/>
            <person name="Spackman E."/>
            <person name="Goraichik I."/>
            <person name="Dimitrov K.M."/>
            <person name="Suarez D.L."/>
            <person name="Swayne D.E."/>
        </authorList>
    </citation>
    <scope>NUCLEOTIDE SEQUENCE [LARGE SCALE GENOMIC DNA]</scope>
    <source>
        <strain evidence="2">PRJEB14757</strain>
    </source>
</reference>
<sequence length="295" mass="34014">MNPHGDTTKESIFQNDIIRQLLNNGWLLGKSENYNRELALYSDDLLAFVKETQDNQWQKYCKIYPNNPEKKLLEKVAAQLGKADPNAADSRMRTFGTLGVLRHEIRDRGIRFSLCQFRPEHELNPDTLKRYQKNRLRVVPELVYSPWATEEHLAVTGSKSKAWRIDLVLFVNGIPVVTMELKSEFKQAVENAIKQYKTTRFPVDPETRKPEPLLTFKRGALVHFAVSQYEVFMTTRLQGAETFFLPFNEGTKDGGAGNDIPENINSYATEYLWNEVLLPDNLLTIPTTRLPIIWP</sequence>
<evidence type="ECO:0000313" key="2">
    <source>
        <dbReference type="EMBL" id="SLM31625.1"/>
    </source>
</evidence>
<proteinExistence type="predicted"/>
<dbReference type="CDD" id="cd22332">
    <property type="entry name" value="HsdR_N"/>
    <property type="match status" value="1"/>
</dbReference>
<dbReference type="Gene3D" id="3.90.1570.50">
    <property type="match status" value="1"/>
</dbReference>
<name>A0A1W1HGU3_9BACT</name>